<protein>
    <recommendedName>
        <fullName evidence="7">GPI anchored protein</fullName>
    </recommendedName>
</protein>
<reference evidence="5" key="1">
    <citation type="journal article" date="2021" name="IMA Fungus">
        <title>Genomic characterization of three marine fungi, including Emericellopsis atlantica sp. nov. with signatures of a generalist lifestyle and marine biomass degradation.</title>
        <authorList>
            <person name="Hagestad O.C."/>
            <person name="Hou L."/>
            <person name="Andersen J.H."/>
            <person name="Hansen E.H."/>
            <person name="Altermark B."/>
            <person name="Li C."/>
            <person name="Kuhnert E."/>
            <person name="Cox R.J."/>
            <person name="Crous P.W."/>
            <person name="Spatafora J.W."/>
            <person name="Lail K."/>
            <person name="Amirebrahimi M."/>
            <person name="Lipzen A."/>
            <person name="Pangilinan J."/>
            <person name="Andreopoulos W."/>
            <person name="Hayes R.D."/>
            <person name="Ng V."/>
            <person name="Grigoriev I.V."/>
            <person name="Jackson S.A."/>
            <person name="Sutton T.D.S."/>
            <person name="Dobson A.D.W."/>
            <person name="Rama T."/>
        </authorList>
    </citation>
    <scope>NUCLEOTIDE SEQUENCE</scope>
    <source>
        <strain evidence="5">TRa018bII</strain>
    </source>
</reference>
<sequence length="576" mass="61093">MYSIYASYLLPLLVLSSFTDADIHGSPSIFPGRQVNSQPKLSAVTVRSQLHRREEAFKPKHDCSHQYAEVSVEFFEQQSLEAIRPSWDNLGPFLIVSSHPGCNADGERAPHLVSRIHYDNEKATATFSVKPIQWKQAYNTMTVKFGSSPGQYAATSFRTHEGLRRRAGTASSTVSPPPAATSHSATLNLTNPLNSGQRLDPNLELFSYTSPPGVVTESATVSCKNCSLSGTIDIIEGEFTINNSDVPLVGDLIDFVEGGFFQIVANNMAAHIEMDAKLNLVVEKSFNKSLGEYGVPGFSVPGVATIGPFFRPVLLSSIKLESELSFTYGFDLKVPNNSSMTLNIGNITESKIQGFKNANVTALPFQATSPTISLTLGAGIRGELDLGISLGEIAPAGARLEVGAFLDLPKLGVTISTAPDLDEHCDAVIANATSLSTLSGLIPQKFPSLISIKAVVIVDIGVKAAAAIDVPVLQDLEAEAEKVLVGTRFPLPTACLSFDSSKKALVKPTTSATSTSTRGNLPTGTGAVSPESSSAPGTFASTQDNGANTMLDGSLARNLWWSGVGLLSVFLIALSL</sequence>
<feature type="signal peptide" evidence="2">
    <location>
        <begin position="1"/>
        <end position="21"/>
    </location>
</feature>
<keyword evidence="2" id="KW-0732">Signal</keyword>
<comment type="caution">
    <text evidence="5">The sequence shown here is derived from an EMBL/GenBank/DDBJ whole genome shotgun (WGS) entry which is preliminary data.</text>
</comment>
<accession>A0A9P8C5Y3</accession>
<dbReference type="AlphaFoldDB" id="A0A9P8C5Y3"/>
<dbReference type="InterPro" id="IPR054293">
    <property type="entry name" value="DUF7029"/>
</dbReference>
<feature type="chain" id="PRO_5040514240" description="GPI anchored protein" evidence="2">
    <location>
        <begin position="22"/>
        <end position="576"/>
    </location>
</feature>
<feature type="compositionally biased region" description="Low complexity" evidence="1">
    <location>
        <begin position="168"/>
        <end position="186"/>
    </location>
</feature>
<evidence type="ECO:0000256" key="2">
    <source>
        <dbReference type="SAM" id="SignalP"/>
    </source>
</evidence>
<evidence type="ECO:0000259" key="3">
    <source>
        <dbReference type="Pfam" id="PF22974"/>
    </source>
</evidence>
<evidence type="ECO:0008006" key="7">
    <source>
        <dbReference type="Google" id="ProtNLM"/>
    </source>
</evidence>
<feature type="region of interest" description="Disordered" evidence="1">
    <location>
        <begin position="509"/>
        <end position="543"/>
    </location>
</feature>
<feature type="region of interest" description="Disordered" evidence="1">
    <location>
        <begin position="165"/>
        <end position="193"/>
    </location>
</feature>
<feature type="compositionally biased region" description="Polar residues" evidence="1">
    <location>
        <begin position="509"/>
        <end position="523"/>
    </location>
</feature>
<name>A0A9P8C5Y3_9HELO</name>
<dbReference type="Pfam" id="PF23865">
    <property type="entry name" value="DUF7223"/>
    <property type="match status" value="1"/>
</dbReference>
<proteinExistence type="predicted"/>
<evidence type="ECO:0000313" key="6">
    <source>
        <dbReference type="Proteomes" id="UP000824998"/>
    </source>
</evidence>
<dbReference type="InterPro" id="IPR055647">
    <property type="entry name" value="DUF7223"/>
</dbReference>
<feature type="domain" description="DUF7029" evidence="3">
    <location>
        <begin position="62"/>
        <end position="142"/>
    </location>
</feature>
<dbReference type="Pfam" id="PF22974">
    <property type="entry name" value="DUF7029"/>
    <property type="match status" value="1"/>
</dbReference>
<dbReference type="OrthoDB" id="5382170at2759"/>
<evidence type="ECO:0000259" key="4">
    <source>
        <dbReference type="Pfam" id="PF23865"/>
    </source>
</evidence>
<gene>
    <name evidence="5" type="ORF">BJ875DRAFT_534596</name>
</gene>
<dbReference type="Proteomes" id="UP000824998">
    <property type="component" value="Unassembled WGS sequence"/>
</dbReference>
<organism evidence="5 6">
    <name type="scientific">Amylocarpus encephaloides</name>
    <dbReference type="NCBI Taxonomy" id="45428"/>
    <lineage>
        <taxon>Eukaryota</taxon>
        <taxon>Fungi</taxon>
        <taxon>Dikarya</taxon>
        <taxon>Ascomycota</taxon>
        <taxon>Pezizomycotina</taxon>
        <taxon>Leotiomycetes</taxon>
        <taxon>Helotiales</taxon>
        <taxon>Helotiales incertae sedis</taxon>
        <taxon>Amylocarpus</taxon>
    </lineage>
</organism>
<feature type="domain" description="DUF7223" evidence="4">
    <location>
        <begin position="218"/>
        <end position="427"/>
    </location>
</feature>
<evidence type="ECO:0000313" key="5">
    <source>
        <dbReference type="EMBL" id="KAG9234705.1"/>
    </source>
</evidence>
<evidence type="ECO:0000256" key="1">
    <source>
        <dbReference type="SAM" id="MobiDB-lite"/>
    </source>
</evidence>
<dbReference type="EMBL" id="MU251454">
    <property type="protein sequence ID" value="KAG9234705.1"/>
    <property type="molecule type" value="Genomic_DNA"/>
</dbReference>
<feature type="compositionally biased region" description="Polar residues" evidence="1">
    <location>
        <begin position="530"/>
        <end position="543"/>
    </location>
</feature>
<keyword evidence="6" id="KW-1185">Reference proteome</keyword>